<organism evidence="2 3">
    <name type="scientific">Nocardia cyriacigeorgica</name>
    <dbReference type="NCBI Taxonomy" id="135487"/>
    <lineage>
        <taxon>Bacteria</taxon>
        <taxon>Bacillati</taxon>
        <taxon>Actinomycetota</taxon>
        <taxon>Actinomycetes</taxon>
        <taxon>Mycobacteriales</taxon>
        <taxon>Nocardiaceae</taxon>
        <taxon>Nocardia</taxon>
    </lineage>
</organism>
<dbReference type="EMBL" id="LR215973">
    <property type="protein sequence ID" value="VFB00096.1"/>
    <property type="molecule type" value="Genomic_DNA"/>
</dbReference>
<dbReference type="CDD" id="cd06260">
    <property type="entry name" value="DUF820-like"/>
    <property type="match status" value="1"/>
</dbReference>
<name>A0A4U8W4G6_9NOCA</name>
<dbReference type="PANTHER" id="PTHR34107">
    <property type="entry name" value="SLL0198 PROTEIN-RELATED"/>
    <property type="match status" value="1"/>
</dbReference>
<sequence>MSTLPAWVTDPEMLLITEEGYHALPDEVQRQIEVVDGHVIFCRSGSAEHNIVARRLANGFDAARPDEPCIRVVTDFEMHYQRTRPKTPGFSVRRPDVAVHHCIPRDEKLTSDKVLLVVEVVSPGSEYVDTVDKRAEYAAEGIPVYLVVHLDDELRIKIIQEYRLDWASGSYRRAEPHQDVLVLTEPFPVKIPFSELDA</sequence>
<evidence type="ECO:0000313" key="3">
    <source>
        <dbReference type="Proteomes" id="UP000290439"/>
    </source>
</evidence>
<dbReference type="Pfam" id="PF05685">
    <property type="entry name" value="Uma2"/>
    <property type="match status" value="1"/>
</dbReference>
<evidence type="ECO:0000259" key="1">
    <source>
        <dbReference type="Pfam" id="PF05685"/>
    </source>
</evidence>
<dbReference type="InterPro" id="IPR008538">
    <property type="entry name" value="Uma2"/>
</dbReference>
<dbReference type="Proteomes" id="UP000290439">
    <property type="component" value="Chromosome"/>
</dbReference>
<protein>
    <submittedName>
        <fullName evidence="2">Uncharacterized protein conserved in cyanobacteria</fullName>
    </submittedName>
</protein>
<reference evidence="2 3" key="1">
    <citation type="submission" date="2019-02" db="EMBL/GenBank/DDBJ databases">
        <authorList>
            <consortium name="Pathogen Informatics"/>
        </authorList>
    </citation>
    <scope>NUCLEOTIDE SEQUENCE [LARGE SCALE GENOMIC DNA]</scope>
    <source>
        <strain evidence="2 3">3012STDY6756504</strain>
    </source>
</reference>
<feature type="domain" description="Putative restriction endonuclease" evidence="1">
    <location>
        <begin position="19"/>
        <end position="188"/>
    </location>
</feature>
<evidence type="ECO:0000313" key="2">
    <source>
        <dbReference type="EMBL" id="VFB00096.1"/>
    </source>
</evidence>
<accession>A0A4U8W4G6</accession>
<dbReference type="PANTHER" id="PTHR34107:SF2">
    <property type="entry name" value="SLL0888 PROTEIN"/>
    <property type="match status" value="1"/>
</dbReference>
<dbReference type="SUPFAM" id="SSF52980">
    <property type="entry name" value="Restriction endonuclease-like"/>
    <property type="match status" value="1"/>
</dbReference>
<proteinExistence type="predicted"/>
<gene>
    <name evidence="2" type="ORF">NCTC10797_03887</name>
</gene>
<dbReference type="InterPro" id="IPR012296">
    <property type="entry name" value="Nuclease_put_TT1808"/>
</dbReference>
<dbReference type="InterPro" id="IPR011335">
    <property type="entry name" value="Restrct_endonuc-II-like"/>
</dbReference>
<dbReference type="Gene3D" id="3.90.1570.10">
    <property type="entry name" value="tt1808, chain A"/>
    <property type="match status" value="1"/>
</dbReference>
<dbReference type="AlphaFoldDB" id="A0A4U8W4G6"/>